<dbReference type="Gene3D" id="1.25.40.10">
    <property type="entry name" value="Tetratricopeptide repeat domain"/>
    <property type="match status" value="3"/>
</dbReference>
<feature type="repeat" description="PPR" evidence="2">
    <location>
        <begin position="185"/>
        <end position="219"/>
    </location>
</feature>
<dbReference type="PANTHER" id="PTHR24015">
    <property type="entry name" value="OS07G0578800 PROTEIN-RELATED"/>
    <property type="match status" value="1"/>
</dbReference>
<reference evidence="3 4" key="1">
    <citation type="journal article" date="2023" name="G3 (Bethesda)">
        <title>A chromosome-length genome assembly and annotation of blackberry (Rubus argutus, cv. 'Hillquist').</title>
        <authorList>
            <person name="Bruna T."/>
            <person name="Aryal R."/>
            <person name="Dudchenko O."/>
            <person name="Sargent D.J."/>
            <person name="Mead D."/>
            <person name="Buti M."/>
            <person name="Cavallini A."/>
            <person name="Hytonen T."/>
            <person name="Andres J."/>
            <person name="Pham M."/>
            <person name="Weisz D."/>
            <person name="Mascagni F."/>
            <person name="Usai G."/>
            <person name="Natali L."/>
            <person name="Bassil N."/>
            <person name="Fernandez G.E."/>
            <person name="Lomsadze A."/>
            <person name="Armour M."/>
            <person name="Olukolu B."/>
            <person name="Poorten T."/>
            <person name="Britton C."/>
            <person name="Davik J."/>
            <person name="Ashrafi H."/>
            <person name="Aiden E.L."/>
            <person name="Borodovsky M."/>
            <person name="Worthington M."/>
        </authorList>
    </citation>
    <scope>NUCLEOTIDE SEQUENCE [LARGE SCALE GENOMIC DNA]</scope>
    <source>
        <strain evidence="3">PI 553951</strain>
    </source>
</reference>
<dbReference type="PROSITE" id="PS51375">
    <property type="entry name" value="PPR"/>
    <property type="match status" value="3"/>
</dbReference>
<comment type="caution">
    <text evidence="3">The sequence shown here is derived from an EMBL/GenBank/DDBJ whole genome shotgun (WGS) entry which is preliminary data.</text>
</comment>
<dbReference type="Pfam" id="PF13041">
    <property type="entry name" value="PPR_2"/>
    <property type="match status" value="3"/>
</dbReference>
<dbReference type="GO" id="GO:0009451">
    <property type="term" value="P:RNA modification"/>
    <property type="evidence" value="ECO:0007669"/>
    <property type="project" value="InterPro"/>
</dbReference>
<feature type="repeat" description="PPR" evidence="2">
    <location>
        <begin position="285"/>
        <end position="319"/>
    </location>
</feature>
<organism evidence="3 4">
    <name type="scientific">Rubus argutus</name>
    <name type="common">Southern blackberry</name>
    <dbReference type="NCBI Taxonomy" id="59490"/>
    <lineage>
        <taxon>Eukaryota</taxon>
        <taxon>Viridiplantae</taxon>
        <taxon>Streptophyta</taxon>
        <taxon>Embryophyta</taxon>
        <taxon>Tracheophyta</taxon>
        <taxon>Spermatophyta</taxon>
        <taxon>Magnoliopsida</taxon>
        <taxon>eudicotyledons</taxon>
        <taxon>Gunneridae</taxon>
        <taxon>Pentapetalae</taxon>
        <taxon>rosids</taxon>
        <taxon>fabids</taxon>
        <taxon>Rosales</taxon>
        <taxon>Rosaceae</taxon>
        <taxon>Rosoideae</taxon>
        <taxon>Rosoideae incertae sedis</taxon>
        <taxon>Rubus</taxon>
    </lineage>
</organism>
<dbReference type="AlphaFoldDB" id="A0AAW1W4L8"/>
<dbReference type="FunFam" id="1.25.40.10:FF:000073">
    <property type="entry name" value="Pentatricopeptide repeat-containing protein chloroplastic"/>
    <property type="match status" value="1"/>
</dbReference>
<feature type="repeat" description="PPR" evidence="2">
    <location>
        <begin position="84"/>
        <end position="118"/>
    </location>
</feature>
<dbReference type="InterPro" id="IPR011990">
    <property type="entry name" value="TPR-like_helical_dom_sf"/>
</dbReference>
<name>A0AAW1W4L8_RUBAR</name>
<protein>
    <recommendedName>
        <fullName evidence="5">Pentatricopeptide repeat-containing protein</fullName>
    </recommendedName>
</protein>
<keyword evidence="1" id="KW-0677">Repeat</keyword>
<gene>
    <name evidence="3" type="ORF">M0R45_038130</name>
</gene>
<keyword evidence="4" id="KW-1185">Reference proteome</keyword>
<evidence type="ECO:0000313" key="3">
    <source>
        <dbReference type="EMBL" id="KAK9914346.1"/>
    </source>
</evidence>
<dbReference type="Proteomes" id="UP001457282">
    <property type="component" value="Unassembled WGS sequence"/>
</dbReference>
<sequence>MSLAKVTKFCSNIDQLHSFKDICFRVLSLCNSKSLKEGICVHSPIIKLSLQHDLYLTNNLLSLYTKCFGVKCARHLFDEMPGRDVVSWTGMLSGYVRNGCHDEALDFFDSMIVYGQCPNEYTLSSVLRSCSFLGELDHGTRVQTYVIKFGFESNQFLGSSLIDLYTKCGCTEDPYRIFRCMGSGDTVSWTAMISSLVEARKWSQAVGHYMEMLSTGVPPNEYTFVKLLEAACAVGLSFGKLLHAHLIVLGMRLKVVLKTAIVNMYSKCQKMEDAIRVSKQTPEYDVLLWTSIISGFAQSLRVAEAVAALHEMELSGVVPNDFTYSSLLKSCSAISSLELGNQIHSRLIKSGLEDDTSAESALVDMYMKCSDLVEDAFESAWLYNLTKCRHLDFFDFWFN</sequence>
<dbReference type="FunFam" id="1.25.40.10:FF:000227">
    <property type="entry name" value="Pentatricopeptide repeat-containing protein At3g13880"/>
    <property type="match status" value="1"/>
</dbReference>
<accession>A0AAW1W4L8</accession>
<evidence type="ECO:0008006" key="5">
    <source>
        <dbReference type="Google" id="ProtNLM"/>
    </source>
</evidence>
<dbReference type="InterPro" id="IPR002885">
    <property type="entry name" value="PPR_rpt"/>
</dbReference>
<dbReference type="EMBL" id="JBEDUW010000007">
    <property type="protein sequence ID" value="KAK9914346.1"/>
    <property type="molecule type" value="Genomic_DNA"/>
</dbReference>
<dbReference type="GO" id="GO:0003723">
    <property type="term" value="F:RNA binding"/>
    <property type="evidence" value="ECO:0007669"/>
    <property type="project" value="InterPro"/>
</dbReference>
<dbReference type="NCBIfam" id="TIGR00756">
    <property type="entry name" value="PPR"/>
    <property type="match status" value="3"/>
</dbReference>
<evidence type="ECO:0000256" key="1">
    <source>
        <dbReference type="ARBA" id="ARBA00022737"/>
    </source>
</evidence>
<dbReference type="InterPro" id="IPR046960">
    <property type="entry name" value="PPR_At4g14850-like_plant"/>
</dbReference>
<evidence type="ECO:0000313" key="4">
    <source>
        <dbReference type="Proteomes" id="UP001457282"/>
    </source>
</evidence>
<proteinExistence type="predicted"/>
<dbReference type="Pfam" id="PF01535">
    <property type="entry name" value="PPR"/>
    <property type="match status" value="1"/>
</dbReference>
<evidence type="ECO:0000256" key="2">
    <source>
        <dbReference type="PROSITE-ProRule" id="PRU00708"/>
    </source>
</evidence>